<dbReference type="PROSITE" id="PS50927">
    <property type="entry name" value="BULB_LECTIN"/>
    <property type="match status" value="1"/>
</dbReference>
<evidence type="ECO:0000313" key="21">
    <source>
        <dbReference type="EMBL" id="PON43778.1"/>
    </source>
</evidence>
<dbReference type="PROSITE" id="PS50948">
    <property type="entry name" value="PAN"/>
    <property type="match status" value="1"/>
</dbReference>
<reference evidence="22" key="1">
    <citation type="submission" date="2016-06" db="EMBL/GenBank/DDBJ databases">
        <title>Parallel loss of symbiosis genes in relatives of nitrogen-fixing non-legume Parasponia.</title>
        <authorList>
            <person name="Van Velzen R."/>
            <person name="Holmer R."/>
            <person name="Bu F."/>
            <person name="Rutten L."/>
            <person name="Van Zeijl A."/>
            <person name="Liu W."/>
            <person name="Santuari L."/>
            <person name="Cao Q."/>
            <person name="Sharma T."/>
            <person name="Shen D."/>
            <person name="Roswanjaya Y."/>
            <person name="Wardhani T."/>
            <person name="Kalhor M.S."/>
            <person name="Jansen J."/>
            <person name="Van den Hoogen J."/>
            <person name="Gungor B."/>
            <person name="Hartog M."/>
            <person name="Hontelez J."/>
            <person name="Verver J."/>
            <person name="Yang W.-C."/>
            <person name="Schijlen E."/>
            <person name="Repin R."/>
            <person name="Schilthuizen M."/>
            <person name="Schranz E."/>
            <person name="Heidstra R."/>
            <person name="Miyata K."/>
            <person name="Fedorova E."/>
            <person name="Kohlen W."/>
            <person name="Bisseling T."/>
            <person name="Smit S."/>
            <person name="Geurts R."/>
        </authorList>
    </citation>
    <scope>NUCLEOTIDE SEQUENCE [LARGE SCALE GENOMIC DNA]</scope>
    <source>
        <strain evidence="22">cv. WU1-14</strain>
    </source>
</reference>
<dbReference type="GO" id="GO:0004674">
    <property type="term" value="F:protein serine/threonine kinase activity"/>
    <property type="evidence" value="ECO:0007669"/>
    <property type="project" value="UniProtKB-KW"/>
</dbReference>
<comment type="subcellular location">
    <subcellularLocation>
        <location evidence="1">Cell membrane</location>
        <topology evidence="1">Single-pass type I membrane protein</topology>
    </subcellularLocation>
</comment>
<dbReference type="InterPro" id="IPR001480">
    <property type="entry name" value="Bulb-type_lectin_dom"/>
</dbReference>
<dbReference type="InterPro" id="IPR001245">
    <property type="entry name" value="Ser-Thr/Tyr_kinase_cat_dom"/>
</dbReference>
<sequence>MEILSSFNFFFSLIYALIFLRLVIAADTITREQSLSDTETLVSANENFELGFFSSGNSKNRYLGIWYKKTPDQVVWVANRDNPVADSYGELKISNNGNLIVLSQSRSTIWSSNISSVPKNPALQLLDSGNLVLRDNSSTIYLWQSFDFPSDTLLPDMKISWNMESGQERYLTSWKAPDDPSRGNSSYKIDKKELPQLVLLVGSAKKFRTGQWDGVRFTGVYPVSNQVVVPLMEFDGHEWSYKFEQNNNEVFATVITVTQSGSVQRLVLNHGSSEWTVLYSVPNEPCNNYGNCGANGICRISKYPICECLEGFVPKSSEEWKSLIWTGGCIRSTPLKCHIGDQFMHLAGVVLPDLLEFRLNKSMTLEQCKAECLRNCACTAYANSDVRKGETSCVMWFGDLIDMKELPQEEKAHDIYIRLAASEIESVNKSKRKSGKITIMVAATISGICILGFTFWCIIWKRGTKRRGLESKKEDIDLPIFDLATISTATNNFSNTSMLGEGGFGPVYKGSLSTGEEIAVKKLSKNSGQGLEEFKNEVLLIAKLQHRNLVGLLGCCIQGEERVLIYEYMSNKSLDHFIFDHSKSASLIWEKRFDIIMGIARGLLYLHQDSKLQIIHRDLKASNILLDSNMNPKISDFGLARIVGQDEVITRTKKVVGTYGYMSPEYVIDGKYSVKSDVFSFGVVLLEIISGRRNRRFSHPDHHHNLLGHTWLLWNEEKAVELVDPSLEDSCIESQVLRCIQVGLLCVQKFPADRPTMASVVIMLANDDAKLPWPKEPAFFIERRSSTDVDSMSTNYTTITTLEGR</sequence>
<evidence type="ECO:0000256" key="8">
    <source>
        <dbReference type="ARBA" id="ARBA00022840"/>
    </source>
</evidence>
<dbReference type="AlphaFoldDB" id="A0A2P5B4S4"/>
<name>A0A2P5B4S4_PARAD</name>
<accession>A0A2P5B4S4</accession>
<comment type="caution">
    <text evidence="21">The sequence shown here is derived from an EMBL/GenBank/DDBJ whole genome shotgun (WGS) entry which is preliminary data.</text>
</comment>
<protein>
    <recommendedName>
        <fullName evidence="13">Receptor-like serine/threonine-protein kinase</fullName>
        <ecNumber evidence="13">2.7.11.1</ecNumber>
    </recommendedName>
</protein>
<dbReference type="FunFam" id="1.10.510.10:FF:000060">
    <property type="entry name" value="G-type lectin S-receptor-like serine/threonine-protein kinase"/>
    <property type="match status" value="1"/>
</dbReference>
<dbReference type="PROSITE" id="PS50026">
    <property type="entry name" value="EGF_3"/>
    <property type="match status" value="1"/>
</dbReference>
<dbReference type="CDD" id="cd00028">
    <property type="entry name" value="B_lectin"/>
    <property type="match status" value="1"/>
</dbReference>
<feature type="domain" description="Apple" evidence="20">
    <location>
        <begin position="337"/>
        <end position="420"/>
    </location>
</feature>
<dbReference type="CDD" id="cd14066">
    <property type="entry name" value="STKc_IRAK"/>
    <property type="match status" value="1"/>
</dbReference>
<evidence type="ECO:0000256" key="12">
    <source>
        <dbReference type="ARBA" id="ARBA00048679"/>
    </source>
</evidence>
<evidence type="ECO:0000256" key="14">
    <source>
        <dbReference type="PROSITE-ProRule" id="PRU00076"/>
    </source>
</evidence>
<dbReference type="InterPro" id="IPR003609">
    <property type="entry name" value="Pan_app"/>
</dbReference>
<dbReference type="SUPFAM" id="SSF56112">
    <property type="entry name" value="Protein kinase-like (PK-like)"/>
    <property type="match status" value="1"/>
</dbReference>
<dbReference type="PROSITE" id="PS50011">
    <property type="entry name" value="PROTEIN_KINASE_DOM"/>
    <property type="match status" value="1"/>
</dbReference>
<dbReference type="EMBL" id="JXTB01000364">
    <property type="protein sequence ID" value="PON43778.1"/>
    <property type="molecule type" value="Genomic_DNA"/>
</dbReference>
<dbReference type="Proteomes" id="UP000237105">
    <property type="component" value="Unassembled WGS sequence"/>
</dbReference>
<keyword evidence="10" id="KW-0325">Glycoprotein</keyword>
<dbReference type="GO" id="GO:0048544">
    <property type="term" value="P:recognition of pollen"/>
    <property type="evidence" value="ECO:0007669"/>
    <property type="project" value="InterPro"/>
</dbReference>
<keyword evidence="15" id="KW-1133">Transmembrane helix</keyword>
<feature type="transmembrane region" description="Helical" evidence="15">
    <location>
        <begin position="437"/>
        <end position="459"/>
    </location>
</feature>
<evidence type="ECO:0000256" key="15">
    <source>
        <dbReference type="SAM" id="Phobius"/>
    </source>
</evidence>
<evidence type="ECO:0000256" key="2">
    <source>
        <dbReference type="ARBA" id="ARBA00022475"/>
    </source>
</evidence>
<evidence type="ECO:0000259" key="20">
    <source>
        <dbReference type="PROSITE" id="PS50948"/>
    </source>
</evidence>
<dbReference type="Gene3D" id="2.90.10.10">
    <property type="entry name" value="Bulb-type lectin domain"/>
    <property type="match status" value="1"/>
</dbReference>
<evidence type="ECO:0000259" key="17">
    <source>
        <dbReference type="PROSITE" id="PS50011"/>
    </source>
</evidence>
<comment type="caution">
    <text evidence="14">Lacks conserved residue(s) required for the propagation of feature annotation.</text>
</comment>
<dbReference type="Pfam" id="PF08276">
    <property type="entry name" value="PAN_2"/>
    <property type="match status" value="1"/>
</dbReference>
<dbReference type="PANTHER" id="PTHR27002">
    <property type="entry name" value="RECEPTOR-LIKE SERINE/THREONINE-PROTEIN KINASE SD1-8"/>
    <property type="match status" value="1"/>
</dbReference>
<evidence type="ECO:0000256" key="4">
    <source>
        <dbReference type="ARBA" id="ARBA00022679"/>
    </source>
</evidence>
<keyword evidence="14" id="KW-0245">EGF-like domain</keyword>
<keyword evidence="3 13" id="KW-0723">Serine/threonine-protein kinase</keyword>
<organism evidence="21 22">
    <name type="scientific">Parasponia andersonii</name>
    <name type="common">Sponia andersonii</name>
    <dbReference type="NCBI Taxonomy" id="3476"/>
    <lineage>
        <taxon>Eukaryota</taxon>
        <taxon>Viridiplantae</taxon>
        <taxon>Streptophyta</taxon>
        <taxon>Embryophyta</taxon>
        <taxon>Tracheophyta</taxon>
        <taxon>Spermatophyta</taxon>
        <taxon>Magnoliopsida</taxon>
        <taxon>eudicotyledons</taxon>
        <taxon>Gunneridae</taxon>
        <taxon>Pentapetalae</taxon>
        <taxon>rosids</taxon>
        <taxon>fabids</taxon>
        <taxon>Rosales</taxon>
        <taxon>Cannabaceae</taxon>
        <taxon>Parasponia</taxon>
    </lineage>
</organism>
<evidence type="ECO:0000256" key="16">
    <source>
        <dbReference type="SAM" id="SignalP"/>
    </source>
</evidence>
<dbReference type="PANTHER" id="PTHR27002:SF214">
    <property type="entry name" value="RECEPTOR-LIKE SERINE_THREONINE-PROTEIN KINASE"/>
    <property type="match status" value="1"/>
</dbReference>
<evidence type="ECO:0000256" key="6">
    <source>
        <dbReference type="ARBA" id="ARBA00022741"/>
    </source>
</evidence>
<evidence type="ECO:0000256" key="7">
    <source>
        <dbReference type="ARBA" id="ARBA00022777"/>
    </source>
</evidence>
<evidence type="ECO:0000259" key="18">
    <source>
        <dbReference type="PROSITE" id="PS50026"/>
    </source>
</evidence>
<dbReference type="OrthoDB" id="1910371at2759"/>
<keyword evidence="9" id="KW-1015">Disulfide bond</keyword>
<evidence type="ECO:0000259" key="19">
    <source>
        <dbReference type="PROSITE" id="PS50927"/>
    </source>
</evidence>
<feature type="signal peptide" evidence="16">
    <location>
        <begin position="1"/>
        <end position="25"/>
    </location>
</feature>
<dbReference type="CDD" id="cd01098">
    <property type="entry name" value="PAN_AP_plant"/>
    <property type="match status" value="1"/>
</dbReference>
<dbReference type="SMART" id="SM00473">
    <property type="entry name" value="PAN_AP"/>
    <property type="match status" value="1"/>
</dbReference>
<evidence type="ECO:0000256" key="11">
    <source>
        <dbReference type="ARBA" id="ARBA00047899"/>
    </source>
</evidence>
<dbReference type="FunFam" id="3.30.200.20:FF:000195">
    <property type="entry name" value="G-type lectin S-receptor-like serine/threonine-protein kinase"/>
    <property type="match status" value="1"/>
</dbReference>
<keyword evidence="15" id="KW-0812">Transmembrane</keyword>
<dbReference type="SMART" id="SM00108">
    <property type="entry name" value="B_lectin"/>
    <property type="match status" value="1"/>
</dbReference>
<evidence type="ECO:0000256" key="9">
    <source>
        <dbReference type="ARBA" id="ARBA00023157"/>
    </source>
</evidence>
<comment type="catalytic activity">
    <reaction evidence="12 13">
        <text>L-seryl-[protein] + ATP = O-phospho-L-seryl-[protein] + ADP + H(+)</text>
        <dbReference type="Rhea" id="RHEA:17989"/>
        <dbReference type="Rhea" id="RHEA-COMP:9863"/>
        <dbReference type="Rhea" id="RHEA-COMP:11604"/>
        <dbReference type="ChEBI" id="CHEBI:15378"/>
        <dbReference type="ChEBI" id="CHEBI:29999"/>
        <dbReference type="ChEBI" id="CHEBI:30616"/>
        <dbReference type="ChEBI" id="CHEBI:83421"/>
        <dbReference type="ChEBI" id="CHEBI:456216"/>
        <dbReference type="EC" id="2.7.11.1"/>
    </reaction>
</comment>
<proteinExistence type="inferred from homology"/>
<feature type="domain" description="Bulb-type lectin" evidence="19">
    <location>
        <begin position="26"/>
        <end position="146"/>
    </location>
</feature>
<dbReference type="FunFam" id="2.90.10.10:FF:000001">
    <property type="entry name" value="G-type lectin S-receptor-like serine/threonine-protein kinase"/>
    <property type="match status" value="1"/>
</dbReference>
<dbReference type="GO" id="GO:0005886">
    <property type="term" value="C:plasma membrane"/>
    <property type="evidence" value="ECO:0007669"/>
    <property type="project" value="UniProtKB-SubCell"/>
</dbReference>
<dbReference type="PROSITE" id="PS00108">
    <property type="entry name" value="PROTEIN_KINASE_ST"/>
    <property type="match status" value="1"/>
</dbReference>
<dbReference type="Gene3D" id="3.30.200.20">
    <property type="entry name" value="Phosphorylase Kinase, domain 1"/>
    <property type="match status" value="1"/>
</dbReference>
<keyword evidence="6 13" id="KW-0547">Nucleotide-binding</keyword>
<feature type="domain" description="Protein kinase" evidence="17">
    <location>
        <begin position="493"/>
        <end position="779"/>
    </location>
</feature>
<dbReference type="EC" id="2.7.11.1" evidence="13"/>
<dbReference type="InterPro" id="IPR011009">
    <property type="entry name" value="Kinase-like_dom_sf"/>
</dbReference>
<keyword evidence="5 16" id="KW-0732">Signal</keyword>
<dbReference type="InterPro" id="IPR024171">
    <property type="entry name" value="SRK-like_kinase"/>
</dbReference>
<keyword evidence="22" id="KW-1185">Reference proteome</keyword>
<comment type="catalytic activity">
    <reaction evidence="11 13">
        <text>L-threonyl-[protein] + ATP = O-phospho-L-threonyl-[protein] + ADP + H(+)</text>
        <dbReference type="Rhea" id="RHEA:46608"/>
        <dbReference type="Rhea" id="RHEA-COMP:11060"/>
        <dbReference type="Rhea" id="RHEA-COMP:11605"/>
        <dbReference type="ChEBI" id="CHEBI:15378"/>
        <dbReference type="ChEBI" id="CHEBI:30013"/>
        <dbReference type="ChEBI" id="CHEBI:30616"/>
        <dbReference type="ChEBI" id="CHEBI:61977"/>
        <dbReference type="ChEBI" id="CHEBI:456216"/>
        <dbReference type="EC" id="2.7.11.1"/>
    </reaction>
</comment>
<dbReference type="Gene3D" id="1.10.510.10">
    <property type="entry name" value="Transferase(Phosphotransferase) domain 1"/>
    <property type="match status" value="1"/>
</dbReference>
<dbReference type="SMART" id="SM00220">
    <property type="entry name" value="S_TKc"/>
    <property type="match status" value="1"/>
</dbReference>
<keyword evidence="7 13" id="KW-0418">Kinase</keyword>
<keyword evidence="8 13" id="KW-0067">ATP-binding</keyword>
<comment type="similarity">
    <text evidence="13">Belongs to the protein kinase superfamily. Ser/Thr protein kinase family.</text>
</comment>
<keyword evidence="15" id="KW-0472">Membrane</keyword>
<evidence type="ECO:0000256" key="10">
    <source>
        <dbReference type="ARBA" id="ARBA00023180"/>
    </source>
</evidence>
<evidence type="ECO:0000256" key="1">
    <source>
        <dbReference type="ARBA" id="ARBA00004251"/>
    </source>
</evidence>
<dbReference type="PIRSF" id="PIRSF000641">
    <property type="entry name" value="SRK"/>
    <property type="match status" value="1"/>
</dbReference>
<evidence type="ECO:0000256" key="3">
    <source>
        <dbReference type="ARBA" id="ARBA00022527"/>
    </source>
</evidence>
<evidence type="ECO:0000256" key="5">
    <source>
        <dbReference type="ARBA" id="ARBA00022729"/>
    </source>
</evidence>
<dbReference type="GO" id="GO:0005524">
    <property type="term" value="F:ATP binding"/>
    <property type="evidence" value="ECO:0007669"/>
    <property type="project" value="UniProtKB-KW"/>
</dbReference>
<dbReference type="InterPro" id="IPR008271">
    <property type="entry name" value="Ser/Thr_kinase_AS"/>
</dbReference>
<dbReference type="Pfam" id="PF00954">
    <property type="entry name" value="S_locus_glycop"/>
    <property type="match status" value="1"/>
</dbReference>
<gene>
    <name evidence="21" type="ORF">PanWU01x14_271450</name>
</gene>
<dbReference type="Pfam" id="PF01453">
    <property type="entry name" value="B_lectin"/>
    <property type="match status" value="1"/>
</dbReference>
<dbReference type="Pfam" id="PF07714">
    <property type="entry name" value="PK_Tyr_Ser-Thr"/>
    <property type="match status" value="1"/>
</dbReference>
<feature type="domain" description="EGF-like" evidence="18">
    <location>
        <begin position="282"/>
        <end position="318"/>
    </location>
</feature>
<dbReference type="InterPro" id="IPR036426">
    <property type="entry name" value="Bulb-type_lectin_dom_sf"/>
</dbReference>
<evidence type="ECO:0000256" key="13">
    <source>
        <dbReference type="PIRNR" id="PIRNR000641"/>
    </source>
</evidence>
<dbReference type="GO" id="GO:0106310">
    <property type="term" value="F:protein serine kinase activity"/>
    <property type="evidence" value="ECO:0007669"/>
    <property type="project" value="RHEA"/>
</dbReference>
<keyword evidence="21" id="KW-0675">Receptor</keyword>
<dbReference type="InterPro" id="IPR000719">
    <property type="entry name" value="Prot_kinase_dom"/>
</dbReference>
<dbReference type="SUPFAM" id="SSF51110">
    <property type="entry name" value="alpha-D-mannose-specific plant lectins"/>
    <property type="match status" value="1"/>
</dbReference>
<feature type="chain" id="PRO_5015147809" description="Receptor-like serine/threonine-protein kinase" evidence="16">
    <location>
        <begin position="26"/>
        <end position="805"/>
    </location>
</feature>
<keyword evidence="2" id="KW-1003">Cell membrane</keyword>
<dbReference type="InterPro" id="IPR000858">
    <property type="entry name" value="S_locus_glycoprot_dom"/>
</dbReference>
<evidence type="ECO:0000313" key="22">
    <source>
        <dbReference type="Proteomes" id="UP000237105"/>
    </source>
</evidence>
<dbReference type="InterPro" id="IPR000742">
    <property type="entry name" value="EGF"/>
</dbReference>
<keyword evidence="4 13" id="KW-0808">Transferase</keyword>